<evidence type="ECO:0000313" key="1">
    <source>
        <dbReference type="EMBL" id="OLQ00719.1"/>
    </source>
</evidence>
<dbReference type="EMBL" id="LSRX01000318">
    <property type="protein sequence ID" value="OLQ00719.1"/>
    <property type="molecule type" value="Genomic_DNA"/>
</dbReference>
<comment type="caution">
    <text evidence="1">The sequence shown here is derived from an EMBL/GenBank/DDBJ whole genome shotgun (WGS) entry which is preliminary data.</text>
</comment>
<reference evidence="1 2" key="1">
    <citation type="submission" date="2016-02" db="EMBL/GenBank/DDBJ databases">
        <title>Genome analysis of coral dinoflagellate symbionts highlights evolutionary adaptations to a symbiotic lifestyle.</title>
        <authorList>
            <person name="Aranda M."/>
            <person name="Li Y."/>
            <person name="Liew Y.J."/>
            <person name="Baumgarten S."/>
            <person name="Simakov O."/>
            <person name="Wilson M."/>
            <person name="Piel J."/>
            <person name="Ashoor H."/>
            <person name="Bougouffa S."/>
            <person name="Bajic V.B."/>
            <person name="Ryu T."/>
            <person name="Ravasi T."/>
            <person name="Bayer T."/>
            <person name="Micklem G."/>
            <person name="Kim H."/>
            <person name="Bhak J."/>
            <person name="Lajeunesse T.C."/>
            <person name="Voolstra C.R."/>
        </authorList>
    </citation>
    <scope>NUCLEOTIDE SEQUENCE [LARGE SCALE GENOMIC DNA]</scope>
    <source>
        <strain evidence="1 2">CCMP2467</strain>
    </source>
</reference>
<sequence>MTALCLLTNPRRCRGETAQAMAVWDGNSSNIHSVASHSADGDELRLAYQRNNLVGCLRRWHQGDAPGESWGLIASLTCPCDVIVNTDDETYHEGLMLSFNIMEEVYAV</sequence>
<dbReference type="OrthoDB" id="10364318at2759"/>
<proteinExistence type="predicted"/>
<gene>
    <name evidence="1" type="ORF">AK812_SmicGene16591</name>
</gene>
<organism evidence="1 2">
    <name type="scientific">Symbiodinium microadriaticum</name>
    <name type="common">Dinoflagellate</name>
    <name type="synonym">Zooxanthella microadriatica</name>
    <dbReference type="NCBI Taxonomy" id="2951"/>
    <lineage>
        <taxon>Eukaryota</taxon>
        <taxon>Sar</taxon>
        <taxon>Alveolata</taxon>
        <taxon>Dinophyceae</taxon>
        <taxon>Suessiales</taxon>
        <taxon>Symbiodiniaceae</taxon>
        <taxon>Symbiodinium</taxon>
    </lineage>
</organism>
<dbReference type="AlphaFoldDB" id="A0A1Q9E009"/>
<accession>A0A1Q9E009</accession>
<evidence type="ECO:0000313" key="2">
    <source>
        <dbReference type="Proteomes" id="UP000186817"/>
    </source>
</evidence>
<dbReference type="Proteomes" id="UP000186817">
    <property type="component" value="Unassembled WGS sequence"/>
</dbReference>
<keyword evidence="2" id="KW-1185">Reference proteome</keyword>
<protein>
    <submittedName>
        <fullName evidence="1">Uncharacterized protein</fullName>
    </submittedName>
</protein>
<name>A0A1Q9E009_SYMMI</name>